<organism evidence="9 10">
    <name type="scientific">Paenibacillus rhizosphaerae</name>
    <dbReference type="NCBI Taxonomy" id="297318"/>
    <lineage>
        <taxon>Bacteria</taxon>
        <taxon>Bacillati</taxon>
        <taxon>Bacillota</taxon>
        <taxon>Bacilli</taxon>
        <taxon>Bacillales</taxon>
        <taxon>Paenibacillaceae</taxon>
        <taxon>Paenibacillus</taxon>
    </lineage>
</organism>
<feature type="transmembrane region" description="Helical" evidence="7">
    <location>
        <begin position="43"/>
        <end position="67"/>
    </location>
</feature>
<evidence type="ECO:0000256" key="4">
    <source>
        <dbReference type="ARBA" id="ARBA00022692"/>
    </source>
</evidence>
<feature type="domain" description="Acyltransferase 3" evidence="8">
    <location>
        <begin position="8"/>
        <end position="339"/>
    </location>
</feature>
<feature type="transmembrane region" description="Helical" evidence="7">
    <location>
        <begin position="131"/>
        <end position="149"/>
    </location>
</feature>
<feature type="transmembrane region" description="Helical" evidence="7">
    <location>
        <begin position="184"/>
        <end position="202"/>
    </location>
</feature>
<dbReference type="AlphaFoldDB" id="A0A1R1EMP0"/>
<evidence type="ECO:0000313" key="9">
    <source>
        <dbReference type="EMBL" id="OMF53081.1"/>
    </source>
</evidence>
<evidence type="ECO:0000256" key="6">
    <source>
        <dbReference type="ARBA" id="ARBA00023136"/>
    </source>
</evidence>
<dbReference type="Proteomes" id="UP000187172">
    <property type="component" value="Unassembled WGS sequence"/>
</dbReference>
<dbReference type="PANTHER" id="PTHR40074">
    <property type="entry name" value="O-ACETYLTRANSFERASE WECH"/>
    <property type="match status" value="1"/>
</dbReference>
<comment type="subcellular location">
    <subcellularLocation>
        <location evidence="1">Cell membrane</location>
        <topology evidence="1">Multi-pass membrane protein</topology>
    </subcellularLocation>
</comment>
<name>A0A1R1EMP0_9BACL</name>
<keyword evidence="5 7" id="KW-1133">Transmembrane helix</keyword>
<protein>
    <recommendedName>
        <fullName evidence="8">Acyltransferase 3 domain-containing protein</fullName>
    </recommendedName>
</protein>
<evidence type="ECO:0000259" key="8">
    <source>
        <dbReference type="Pfam" id="PF01757"/>
    </source>
</evidence>
<evidence type="ECO:0000313" key="10">
    <source>
        <dbReference type="Proteomes" id="UP000187172"/>
    </source>
</evidence>
<feature type="transmembrane region" description="Helical" evidence="7">
    <location>
        <begin position="214"/>
        <end position="233"/>
    </location>
</feature>
<accession>A0A1R1EMP0</accession>
<dbReference type="GO" id="GO:0009246">
    <property type="term" value="P:enterobacterial common antigen biosynthetic process"/>
    <property type="evidence" value="ECO:0007669"/>
    <property type="project" value="TreeGrafter"/>
</dbReference>
<keyword evidence="6 7" id="KW-0472">Membrane</keyword>
<evidence type="ECO:0000256" key="1">
    <source>
        <dbReference type="ARBA" id="ARBA00004651"/>
    </source>
</evidence>
<dbReference type="STRING" id="297318.BK138_19410"/>
<keyword evidence="10" id="KW-1185">Reference proteome</keyword>
<feature type="transmembrane region" description="Helical" evidence="7">
    <location>
        <begin position="320"/>
        <end position="339"/>
    </location>
</feature>
<dbReference type="InterPro" id="IPR002656">
    <property type="entry name" value="Acyl_transf_3_dom"/>
</dbReference>
<dbReference type="GO" id="GO:0016413">
    <property type="term" value="F:O-acetyltransferase activity"/>
    <property type="evidence" value="ECO:0007669"/>
    <property type="project" value="TreeGrafter"/>
</dbReference>
<dbReference type="PANTHER" id="PTHR40074:SF2">
    <property type="entry name" value="O-ACETYLTRANSFERASE WECH"/>
    <property type="match status" value="1"/>
</dbReference>
<reference evidence="9 10" key="1">
    <citation type="submission" date="2016-11" db="EMBL/GenBank/DDBJ databases">
        <title>Paenibacillus species isolates.</title>
        <authorList>
            <person name="Beno S.M."/>
        </authorList>
    </citation>
    <scope>NUCLEOTIDE SEQUENCE [LARGE SCALE GENOMIC DNA]</scope>
    <source>
        <strain evidence="9 10">FSL R5-0378</strain>
    </source>
</reference>
<evidence type="ECO:0000256" key="7">
    <source>
        <dbReference type="SAM" id="Phobius"/>
    </source>
</evidence>
<dbReference type="Pfam" id="PF01757">
    <property type="entry name" value="Acyl_transf_3"/>
    <property type="match status" value="1"/>
</dbReference>
<feature type="transmembrane region" description="Helical" evidence="7">
    <location>
        <begin position="286"/>
        <end position="308"/>
    </location>
</feature>
<comment type="caution">
    <text evidence="9">The sequence shown here is derived from an EMBL/GenBank/DDBJ whole genome shotgun (WGS) entry which is preliminary data.</text>
</comment>
<evidence type="ECO:0000256" key="5">
    <source>
        <dbReference type="ARBA" id="ARBA00022989"/>
    </source>
</evidence>
<gene>
    <name evidence="9" type="ORF">BK138_19410</name>
</gene>
<keyword evidence="3" id="KW-1003">Cell membrane</keyword>
<feature type="transmembrane region" description="Helical" evidence="7">
    <location>
        <begin position="161"/>
        <end position="178"/>
    </location>
</feature>
<evidence type="ECO:0000256" key="2">
    <source>
        <dbReference type="ARBA" id="ARBA00007400"/>
    </source>
</evidence>
<sequence>MGKRERITYLELLRGILIIAVVAIHTTSFSVTKLPTGSSLYPLYYIVNVGCNFAVPGFLFLSALLLFYHYDGRQLSWLSFYKKRIKKVVVPYLFWSLFYAAYYTYDHGLPLEQGWHRFWSNLPLGNNYEHLYFMIIIAQFYLLFPLFMLLQKIPVLKRHPLVFGIAVQLAIYLLNYYVWHMDEIGTFIGSYMLYLYLGAYAAKKMREKGVRQAFGSGAGWMSAAFIAAAAVYIGQKWLQTAAPHWVPQPYLSYMNKLSEGLYFSLACLFLLQLARKFRQGSPLYKTLFSLGTYSYGIYLLHPFFLLLWREYMQQTGPFSYHLLVWAGGALSILLSWTIVKAVSRTPLAPYIVGESAK</sequence>
<dbReference type="EMBL" id="MRTP01000005">
    <property type="protein sequence ID" value="OMF53081.1"/>
    <property type="molecule type" value="Genomic_DNA"/>
</dbReference>
<keyword evidence="4 7" id="KW-0812">Transmembrane</keyword>
<dbReference type="RefSeq" id="WP_076172104.1">
    <property type="nucleotide sequence ID" value="NZ_MRTP01000005.1"/>
</dbReference>
<feature type="transmembrane region" description="Helical" evidence="7">
    <location>
        <begin position="88"/>
        <end position="105"/>
    </location>
</feature>
<comment type="similarity">
    <text evidence="2">Belongs to the acyltransferase 3 family.</text>
</comment>
<dbReference type="GO" id="GO:0005886">
    <property type="term" value="C:plasma membrane"/>
    <property type="evidence" value="ECO:0007669"/>
    <property type="project" value="UniProtKB-SubCell"/>
</dbReference>
<feature type="transmembrane region" description="Helical" evidence="7">
    <location>
        <begin position="12"/>
        <end position="31"/>
    </location>
</feature>
<proteinExistence type="inferred from homology"/>
<evidence type="ECO:0000256" key="3">
    <source>
        <dbReference type="ARBA" id="ARBA00022475"/>
    </source>
</evidence>